<dbReference type="Proteomes" id="UP000176221">
    <property type="component" value="Unassembled WGS sequence"/>
</dbReference>
<dbReference type="Gene3D" id="3.40.50.2000">
    <property type="entry name" value="Glycogen Phosphorylase B"/>
    <property type="match status" value="1"/>
</dbReference>
<dbReference type="AlphaFoldDB" id="A0A1G2NF03"/>
<evidence type="ECO:0000313" key="2">
    <source>
        <dbReference type="Proteomes" id="UP000176221"/>
    </source>
</evidence>
<dbReference type="Pfam" id="PF13692">
    <property type="entry name" value="Glyco_trans_1_4"/>
    <property type="match status" value="1"/>
</dbReference>
<evidence type="ECO:0000313" key="1">
    <source>
        <dbReference type="EMBL" id="OHA34644.1"/>
    </source>
</evidence>
<comment type="caution">
    <text evidence="1">The sequence shown here is derived from an EMBL/GenBank/DDBJ whole genome shotgun (WGS) entry which is preliminary data.</text>
</comment>
<protein>
    <recommendedName>
        <fullName evidence="3">Glycosyl transferase family 1 domain-containing protein</fullName>
    </recommendedName>
</protein>
<dbReference type="EMBL" id="MHRX01000009">
    <property type="protein sequence ID" value="OHA34644.1"/>
    <property type="molecule type" value="Genomic_DNA"/>
</dbReference>
<name>A0A1G2NF03_9BACT</name>
<accession>A0A1G2NF03</accession>
<dbReference type="CDD" id="cd03801">
    <property type="entry name" value="GT4_PimA-like"/>
    <property type="match status" value="1"/>
</dbReference>
<reference evidence="1 2" key="1">
    <citation type="journal article" date="2016" name="Nat. Commun.">
        <title>Thousands of microbial genomes shed light on interconnected biogeochemical processes in an aquifer system.</title>
        <authorList>
            <person name="Anantharaman K."/>
            <person name="Brown C.T."/>
            <person name="Hug L.A."/>
            <person name="Sharon I."/>
            <person name="Castelle C.J."/>
            <person name="Probst A.J."/>
            <person name="Thomas B.C."/>
            <person name="Singh A."/>
            <person name="Wilkins M.J."/>
            <person name="Karaoz U."/>
            <person name="Brodie E.L."/>
            <person name="Williams K.H."/>
            <person name="Hubbard S.S."/>
            <person name="Banfield J.F."/>
        </authorList>
    </citation>
    <scope>NUCLEOTIDE SEQUENCE [LARGE SCALE GENOMIC DNA]</scope>
</reference>
<dbReference type="STRING" id="1802319.A2928_03865"/>
<dbReference type="SUPFAM" id="SSF53756">
    <property type="entry name" value="UDP-Glycosyltransferase/glycogen phosphorylase"/>
    <property type="match status" value="1"/>
</dbReference>
<proteinExistence type="predicted"/>
<gene>
    <name evidence="1" type="ORF">A2928_03865</name>
</gene>
<sequence length="343" mass="38922">MRLLIITQKVDEKDPGLGFFVRWIDMFAKHASSVKVVCLLKGEYSGGCEVWSLGKEQGPSRFKYIRRFYGAIWKWHNAYDTVFVHMNAEYVVLAGLWWRLMGKKIILWYNHTDGNWKARLAIALSHRVCHTSPYAFTAGYSKSRKMPAGIPTDIFQTGNAEQLKNSVLYIGRIAPVKNVDILLQALQHLGLEGDTVHADIYGDALPRDKSYYDSILKATAQSLGRSVIRVHPGILNSETPKLYSSHEIFVNLTPRGNYDKTVLEAMACGAIPIVSSPAFFDIVPETLRFSERNSQSLADTIGRTLRMTSEERQMYRDRFIHYVRTEHSLAKLGQALYALANEL</sequence>
<dbReference type="PANTHER" id="PTHR12526">
    <property type="entry name" value="GLYCOSYLTRANSFERASE"/>
    <property type="match status" value="1"/>
</dbReference>
<evidence type="ECO:0008006" key="3">
    <source>
        <dbReference type="Google" id="ProtNLM"/>
    </source>
</evidence>
<organism evidence="1 2">
    <name type="scientific">Candidatus Taylorbacteria bacterium RIFCSPLOWO2_01_FULL_45_15b</name>
    <dbReference type="NCBI Taxonomy" id="1802319"/>
    <lineage>
        <taxon>Bacteria</taxon>
        <taxon>Candidatus Tayloriibacteriota</taxon>
    </lineage>
</organism>